<evidence type="ECO:0000313" key="2">
    <source>
        <dbReference type="Proteomes" id="UP000245998"/>
    </source>
</evidence>
<evidence type="ECO:0008006" key="3">
    <source>
        <dbReference type="Google" id="ProtNLM"/>
    </source>
</evidence>
<name>A0A2U1K6W7_9BACI</name>
<dbReference type="AlphaFoldDB" id="A0A2U1K6W7"/>
<proteinExistence type="predicted"/>
<evidence type="ECO:0000313" key="1">
    <source>
        <dbReference type="EMBL" id="PWA13276.1"/>
    </source>
</evidence>
<dbReference type="Proteomes" id="UP000245998">
    <property type="component" value="Unassembled WGS sequence"/>
</dbReference>
<gene>
    <name evidence="1" type="ORF">DCC39_02190</name>
</gene>
<reference evidence="1 2" key="1">
    <citation type="submission" date="2018-04" db="EMBL/GenBank/DDBJ databases">
        <title>Camelliibacillus theae gen. nov., sp. nov., isolated from Pu'er tea.</title>
        <authorList>
            <person name="Niu L."/>
        </authorList>
    </citation>
    <scope>NUCLEOTIDE SEQUENCE [LARGE SCALE GENOMIC DNA]</scope>
    <source>
        <strain evidence="1 2">T8</strain>
    </source>
</reference>
<comment type="caution">
    <text evidence="1">The sequence shown here is derived from an EMBL/GenBank/DDBJ whole genome shotgun (WGS) entry which is preliminary data.</text>
</comment>
<accession>A0A2U1K6W7</accession>
<keyword evidence="2" id="KW-1185">Reference proteome</keyword>
<protein>
    <recommendedName>
        <fullName evidence="3">Uracil-DNA glycosylase-like domain-containing protein</fullName>
    </recommendedName>
</protein>
<organism evidence="1 2">
    <name type="scientific">Pueribacillus theae</name>
    <dbReference type="NCBI Taxonomy" id="2171751"/>
    <lineage>
        <taxon>Bacteria</taxon>
        <taxon>Bacillati</taxon>
        <taxon>Bacillota</taxon>
        <taxon>Bacilli</taxon>
        <taxon>Bacillales</taxon>
        <taxon>Bacillaceae</taxon>
        <taxon>Pueribacillus</taxon>
    </lineage>
</organism>
<sequence length="216" mass="25349">MEKKEFVEIIEELSKNYTVKSFLPEKADFIFMLESPHIQELKHNIPVAGSSGATMSKNLFGEQYNKPLGLLVKKNMEIGFERKTLNKIGLFNVSEIPLQRKAYKDKALEERYHDFFDNLEKVRSTNHKINYESSELNELQQVLLDRFKGRLAMLLDRKCTIVPCGRFAQKFFRLANLHGVEWTVIHDVPHPSYNSWSQEKYRAKIQELKDAFYSEI</sequence>
<dbReference type="OrthoDB" id="5066079at2"/>
<dbReference type="RefSeq" id="WP_116553237.1">
    <property type="nucleotide sequence ID" value="NZ_QCZG01000002.1"/>
</dbReference>
<dbReference type="EMBL" id="QCZG01000002">
    <property type="protein sequence ID" value="PWA13276.1"/>
    <property type="molecule type" value="Genomic_DNA"/>
</dbReference>